<dbReference type="RefSeq" id="WP_077840279.1">
    <property type="nucleotide sequence ID" value="NZ_JABAGD010000003.1"/>
</dbReference>
<gene>
    <name evidence="2" type="ORF">CLBCK_39770</name>
    <name evidence="1" type="ORF">HF849_02835</name>
</gene>
<dbReference type="AlphaFoldDB" id="A0A1S8RZD5"/>
<comment type="caution">
    <text evidence="2">The sequence shown here is derived from an EMBL/GenBank/DDBJ whole genome shotgun (WGS) entry which is preliminary data.</text>
</comment>
<dbReference type="Proteomes" id="UP000587880">
    <property type="component" value="Unassembled WGS sequence"/>
</dbReference>
<dbReference type="EMBL" id="LZZI01000099">
    <property type="protein sequence ID" value="OOM58557.1"/>
    <property type="molecule type" value="Genomic_DNA"/>
</dbReference>
<organism evidence="2 3">
    <name type="scientific">Clostridium beijerinckii</name>
    <name type="common">Clostridium MP</name>
    <dbReference type="NCBI Taxonomy" id="1520"/>
    <lineage>
        <taxon>Bacteria</taxon>
        <taxon>Bacillati</taxon>
        <taxon>Bacillota</taxon>
        <taxon>Clostridia</taxon>
        <taxon>Eubacteriales</taxon>
        <taxon>Clostridiaceae</taxon>
        <taxon>Clostridium</taxon>
    </lineage>
</organism>
<reference evidence="1 4" key="2">
    <citation type="submission" date="2020-04" db="EMBL/GenBank/DDBJ databases">
        <authorList>
            <person name="Hitch T.C.A."/>
            <person name="Wylensek D."/>
            <person name="Clavel T."/>
        </authorList>
    </citation>
    <scope>NUCLEOTIDE SEQUENCE [LARGE SCALE GENOMIC DNA]</scope>
    <source>
        <strain evidence="1 4">WB01_NA02</strain>
    </source>
</reference>
<reference evidence="2 3" key="1">
    <citation type="submission" date="2016-05" db="EMBL/GenBank/DDBJ databases">
        <title>Microbial solvent formation.</title>
        <authorList>
            <person name="Poehlein A."/>
            <person name="Montoya Solano J.D."/>
            <person name="Flitsch S."/>
            <person name="Krabben P."/>
            <person name="Duerre P."/>
            <person name="Daniel R."/>
        </authorList>
    </citation>
    <scope>NUCLEOTIDE SEQUENCE [LARGE SCALE GENOMIC DNA]</scope>
    <source>
        <strain evidence="2 3">DSM 53</strain>
    </source>
</reference>
<evidence type="ECO:0000313" key="1">
    <source>
        <dbReference type="EMBL" id="NMF03692.1"/>
    </source>
</evidence>
<proteinExistence type="predicted"/>
<dbReference type="Proteomes" id="UP000190973">
    <property type="component" value="Unassembled WGS sequence"/>
</dbReference>
<evidence type="ECO:0000313" key="2">
    <source>
        <dbReference type="EMBL" id="OOM58557.1"/>
    </source>
</evidence>
<protein>
    <submittedName>
        <fullName evidence="2">Uncharacterized protein</fullName>
    </submittedName>
</protein>
<evidence type="ECO:0000313" key="4">
    <source>
        <dbReference type="Proteomes" id="UP000587880"/>
    </source>
</evidence>
<dbReference type="EMBL" id="JABAGD010000003">
    <property type="protein sequence ID" value="NMF03692.1"/>
    <property type="molecule type" value="Genomic_DNA"/>
</dbReference>
<accession>A0A1S8RZD5</accession>
<sequence length="86" mass="10066">MKVVSKKIEMIAHFEEDGKIKPLRFKIEEENKCEIIKVGRIISIDLEKLCGNKMWVFTCSSIIGGIEKIFELKYDIEGCKWILFKI</sequence>
<name>A0A1S8RZD5_CLOBE</name>
<evidence type="ECO:0000313" key="3">
    <source>
        <dbReference type="Proteomes" id="UP000190973"/>
    </source>
</evidence>